<dbReference type="RefSeq" id="WP_009015921.1">
    <property type="nucleotide sequence ID" value="NC_016077.1"/>
</dbReference>
<evidence type="ECO:0000313" key="4">
    <source>
        <dbReference type="Proteomes" id="UP000007093"/>
    </source>
</evidence>
<reference evidence="3 4" key="1">
    <citation type="journal article" date="2011" name="J. Bacteriol.">
        <title>Complete genome sequence of Acidaminococcus intestini RYC-MR95, a Gram-negative bacterium from the phylum Firmicutes.</title>
        <authorList>
            <person name="D'Auria G."/>
            <person name="Galan J.C."/>
            <person name="Rodriguez-Alcayna M."/>
            <person name="Moya A."/>
            <person name="Baquero F."/>
            <person name="Latorre A."/>
        </authorList>
    </citation>
    <scope>NUCLEOTIDE SEQUENCE [LARGE SCALE GENOMIC DNA]</scope>
    <source>
        <strain evidence="3 4">RyC-MR95</strain>
    </source>
</reference>
<protein>
    <submittedName>
        <fullName evidence="3">Alpha/beta hydrolase</fullName>
    </submittedName>
</protein>
<feature type="domain" description="Alpha/beta hydrolase fold-3" evidence="2">
    <location>
        <begin position="96"/>
        <end position="305"/>
    </location>
</feature>
<name>G4Q350_ACIIR</name>
<dbReference type="InterPro" id="IPR050300">
    <property type="entry name" value="GDXG_lipolytic_enzyme"/>
</dbReference>
<dbReference type="STRING" id="568816.Acin_1641"/>
<accession>G4Q350</accession>
<organism evidence="3 4">
    <name type="scientific">Acidaminococcus intestini (strain RyC-MR95)</name>
    <dbReference type="NCBI Taxonomy" id="568816"/>
    <lineage>
        <taxon>Bacteria</taxon>
        <taxon>Bacillati</taxon>
        <taxon>Bacillota</taxon>
        <taxon>Negativicutes</taxon>
        <taxon>Acidaminococcales</taxon>
        <taxon>Acidaminococcaceae</taxon>
        <taxon>Acidaminococcus</taxon>
    </lineage>
</organism>
<dbReference type="EMBL" id="CP003058">
    <property type="protein sequence ID" value="AEQ22856.1"/>
    <property type="molecule type" value="Genomic_DNA"/>
</dbReference>
<dbReference type="HOGENOM" id="CLU_012494_6_1_9"/>
<dbReference type="PATRIC" id="fig|568816.4.peg.1594"/>
<sequence>MRLTKILLPLFVGFIITAQGFAAELTSMHKILPEYREKAATFLFHMENEADVEAFMKAPVQSFPNITPEVIHADNVELRIYRPKNTESGTALPVIYYSHGGGYLLRGAYNNMPKYQMMADRMNVAVVTPKYRTSMEASFPAALEDAYKGLKFVKTSGANYGLNTDKIIIMGDSAGGGLTAALALYNRDHDNLKLNGQILIYPMLDSRTGSKDDIYNAPYTGQVCWDRETNAFAWKKLAGYKKIPKKMRQYYSPAFAKNLKDLPPAMIYVGDLDLFVNEDISYGNKLISQGIDTEMHVIPGVYHGFDAAVPNAKATIDFWNTVAYKVDCFMNR</sequence>
<keyword evidence="1 3" id="KW-0378">Hydrolase</keyword>
<dbReference type="eggNOG" id="COG0657">
    <property type="taxonomic scope" value="Bacteria"/>
</dbReference>
<evidence type="ECO:0000256" key="1">
    <source>
        <dbReference type="ARBA" id="ARBA00022801"/>
    </source>
</evidence>
<evidence type="ECO:0000259" key="2">
    <source>
        <dbReference type="Pfam" id="PF07859"/>
    </source>
</evidence>
<dbReference type="KEGG" id="ain:Acin_1641"/>
<dbReference type="InterPro" id="IPR029058">
    <property type="entry name" value="AB_hydrolase_fold"/>
</dbReference>
<dbReference type="AlphaFoldDB" id="G4Q350"/>
<evidence type="ECO:0000313" key="3">
    <source>
        <dbReference type="EMBL" id="AEQ22856.1"/>
    </source>
</evidence>
<dbReference type="Gene3D" id="3.40.50.1820">
    <property type="entry name" value="alpha/beta hydrolase"/>
    <property type="match status" value="1"/>
</dbReference>
<keyword evidence="4" id="KW-1185">Reference proteome</keyword>
<proteinExistence type="predicted"/>
<dbReference type="PANTHER" id="PTHR48081:SF8">
    <property type="entry name" value="ALPHA_BETA HYDROLASE FOLD-3 DOMAIN-CONTAINING PROTEIN-RELATED"/>
    <property type="match status" value="1"/>
</dbReference>
<dbReference type="InParanoid" id="G4Q350"/>
<gene>
    <name evidence="3" type="ordered locus">Acin_1641</name>
</gene>
<dbReference type="SUPFAM" id="SSF53474">
    <property type="entry name" value="alpha/beta-Hydrolases"/>
    <property type="match status" value="1"/>
</dbReference>
<dbReference type="PANTHER" id="PTHR48081">
    <property type="entry name" value="AB HYDROLASE SUPERFAMILY PROTEIN C4A8.06C"/>
    <property type="match status" value="1"/>
</dbReference>
<dbReference type="Pfam" id="PF07859">
    <property type="entry name" value="Abhydrolase_3"/>
    <property type="match status" value="1"/>
</dbReference>
<dbReference type="InterPro" id="IPR013094">
    <property type="entry name" value="AB_hydrolase_3"/>
</dbReference>
<dbReference type="Proteomes" id="UP000007093">
    <property type="component" value="Chromosome"/>
</dbReference>
<dbReference type="GO" id="GO:0016787">
    <property type="term" value="F:hydrolase activity"/>
    <property type="evidence" value="ECO:0007669"/>
    <property type="project" value="UniProtKB-KW"/>
</dbReference>
<dbReference type="GeneID" id="92878251"/>